<gene>
    <name evidence="4" type="ORF">SOO65_01495</name>
</gene>
<protein>
    <submittedName>
        <fullName evidence="4">Peptidylprolyl isomerase</fullName>
        <ecNumber evidence="4">5.2.1.8</ecNumber>
    </submittedName>
</protein>
<dbReference type="Gene3D" id="1.10.8.1040">
    <property type="match status" value="1"/>
</dbReference>
<dbReference type="SUPFAM" id="SSF54534">
    <property type="entry name" value="FKBP-like"/>
    <property type="match status" value="1"/>
</dbReference>
<sequence length="272" mass="30741">MKKQFSVAIIALMVAGTAVAQKNDNQVVATVNGQSITKKQFEDYHLQNLKFVGQRKITKEVSLQDLINRQLGIQKAKKTGTDKDPTVVAKQEDILFHAQTSKDLENEFKKITVSDEDVKKYYNDNQEYRTAHILYRLRAEPTPKEVEQALLQSSEIYAALQKDPDSFAKLANKYSQTSAAPVGGDLGFQPPTRLAPEYFEAIKGQKVGFISKPVRTQMGIHVIKILGVKSFDQIDKNLYKKIIYDKKRDAMIENYFKNLAKGADIKTNPNLL</sequence>
<keyword evidence="5" id="KW-1185">Reference proteome</keyword>
<evidence type="ECO:0000259" key="3">
    <source>
        <dbReference type="PROSITE" id="PS50198"/>
    </source>
</evidence>
<organism evidence="4 5">
    <name type="scientific">Peredibacter starrii</name>
    <dbReference type="NCBI Taxonomy" id="28202"/>
    <lineage>
        <taxon>Bacteria</taxon>
        <taxon>Pseudomonadati</taxon>
        <taxon>Bdellovibrionota</taxon>
        <taxon>Bacteriovoracia</taxon>
        <taxon>Bacteriovoracales</taxon>
        <taxon>Bacteriovoracaceae</taxon>
        <taxon>Peredibacter</taxon>
    </lineage>
</organism>
<evidence type="ECO:0000313" key="5">
    <source>
        <dbReference type="Proteomes" id="UP001324634"/>
    </source>
</evidence>
<dbReference type="InterPro" id="IPR050245">
    <property type="entry name" value="PrsA_foldase"/>
</dbReference>
<dbReference type="PANTHER" id="PTHR47245">
    <property type="entry name" value="PEPTIDYLPROLYL ISOMERASE"/>
    <property type="match status" value="1"/>
</dbReference>
<dbReference type="Gene3D" id="3.10.50.40">
    <property type="match status" value="1"/>
</dbReference>
<proteinExistence type="predicted"/>
<evidence type="ECO:0000256" key="1">
    <source>
        <dbReference type="PROSITE-ProRule" id="PRU00278"/>
    </source>
</evidence>
<name>A0AAX4HQU0_9BACT</name>
<dbReference type="SUPFAM" id="SSF109998">
    <property type="entry name" value="Triger factor/SurA peptide-binding domain-like"/>
    <property type="match status" value="1"/>
</dbReference>
<dbReference type="EMBL" id="CP139487">
    <property type="protein sequence ID" value="WPU65415.1"/>
    <property type="molecule type" value="Genomic_DNA"/>
</dbReference>
<dbReference type="PANTHER" id="PTHR47245:SF2">
    <property type="entry name" value="PEPTIDYL-PROLYL CIS-TRANS ISOMERASE HP_0175-RELATED"/>
    <property type="match status" value="1"/>
</dbReference>
<keyword evidence="2" id="KW-0732">Signal</keyword>
<evidence type="ECO:0000256" key="2">
    <source>
        <dbReference type="SAM" id="SignalP"/>
    </source>
</evidence>
<dbReference type="PROSITE" id="PS50198">
    <property type="entry name" value="PPIC_PPIASE_2"/>
    <property type="match status" value="1"/>
</dbReference>
<dbReference type="Proteomes" id="UP001324634">
    <property type="component" value="Chromosome"/>
</dbReference>
<accession>A0AAX4HQU0</accession>
<feature type="signal peptide" evidence="2">
    <location>
        <begin position="1"/>
        <end position="20"/>
    </location>
</feature>
<dbReference type="EC" id="5.2.1.8" evidence="4"/>
<dbReference type="InterPro" id="IPR027304">
    <property type="entry name" value="Trigger_fact/SurA_dom_sf"/>
</dbReference>
<reference evidence="4 5" key="1">
    <citation type="submission" date="2023-11" db="EMBL/GenBank/DDBJ databases">
        <title>Peredibacter starrii A3.12.</title>
        <authorList>
            <person name="Mitchell R.J."/>
        </authorList>
    </citation>
    <scope>NUCLEOTIDE SEQUENCE [LARGE SCALE GENOMIC DNA]</scope>
    <source>
        <strain evidence="4 5">A3.12</strain>
    </source>
</reference>
<feature type="chain" id="PRO_5043746788" evidence="2">
    <location>
        <begin position="21"/>
        <end position="272"/>
    </location>
</feature>
<dbReference type="Pfam" id="PF00639">
    <property type="entry name" value="Rotamase"/>
    <property type="match status" value="1"/>
</dbReference>
<dbReference type="KEGG" id="psti:SOO65_01495"/>
<dbReference type="AlphaFoldDB" id="A0AAX4HQU0"/>
<dbReference type="InterPro" id="IPR000297">
    <property type="entry name" value="PPIase_PpiC"/>
</dbReference>
<evidence type="ECO:0000313" key="4">
    <source>
        <dbReference type="EMBL" id="WPU65415.1"/>
    </source>
</evidence>
<keyword evidence="1 4" id="KW-0413">Isomerase</keyword>
<dbReference type="InterPro" id="IPR046357">
    <property type="entry name" value="PPIase_dom_sf"/>
</dbReference>
<dbReference type="RefSeq" id="WP_321395836.1">
    <property type="nucleotide sequence ID" value="NZ_CP139487.1"/>
</dbReference>
<feature type="domain" description="PpiC" evidence="3">
    <location>
        <begin position="125"/>
        <end position="227"/>
    </location>
</feature>
<dbReference type="GO" id="GO:0003755">
    <property type="term" value="F:peptidyl-prolyl cis-trans isomerase activity"/>
    <property type="evidence" value="ECO:0007669"/>
    <property type="project" value="UniProtKB-KW"/>
</dbReference>
<keyword evidence="1" id="KW-0697">Rotamase</keyword>